<protein>
    <submittedName>
        <fullName evidence="1">1787_t:CDS:1</fullName>
    </submittedName>
</protein>
<proteinExistence type="predicted"/>
<organism evidence="1 2">
    <name type="scientific">Racocetra persica</name>
    <dbReference type="NCBI Taxonomy" id="160502"/>
    <lineage>
        <taxon>Eukaryota</taxon>
        <taxon>Fungi</taxon>
        <taxon>Fungi incertae sedis</taxon>
        <taxon>Mucoromycota</taxon>
        <taxon>Glomeromycotina</taxon>
        <taxon>Glomeromycetes</taxon>
        <taxon>Diversisporales</taxon>
        <taxon>Gigasporaceae</taxon>
        <taxon>Racocetra</taxon>
    </lineage>
</organism>
<comment type="caution">
    <text evidence="1">The sequence shown here is derived from an EMBL/GenBank/DDBJ whole genome shotgun (WGS) entry which is preliminary data.</text>
</comment>
<reference evidence="1" key="1">
    <citation type="submission" date="2021-06" db="EMBL/GenBank/DDBJ databases">
        <authorList>
            <person name="Kallberg Y."/>
            <person name="Tangrot J."/>
            <person name="Rosling A."/>
        </authorList>
    </citation>
    <scope>NUCLEOTIDE SEQUENCE</scope>
    <source>
        <strain evidence="1">MA461A</strain>
    </source>
</reference>
<evidence type="ECO:0000313" key="2">
    <source>
        <dbReference type="Proteomes" id="UP000789920"/>
    </source>
</evidence>
<dbReference type="EMBL" id="CAJVQC010023198">
    <property type="protein sequence ID" value="CAG8721266.1"/>
    <property type="molecule type" value="Genomic_DNA"/>
</dbReference>
<evidence type="ECO:0000313" key="1">
    <source>
        <dbReference type="EMBL" id="CAG8721266.1"/>
    </source>
</evidence>
<feature type="non-terminal residue" evidence="1">
    <location>
        <position position="1"/>
    </location>
</feature>
<name>A0ACA9PY23_9GLOM</name>
<gene>
    <name evidence="1" type="ORF">RPERSI_LOCUS11317</name>
</gene>
<accession>A0ACA9PY23</accession>
<dbReference type="Proteomes" id="UP000789920">
    <property type="component" value="Unassembled WGS sequence"/>
</dbReference>
<keyword evidence="2" id="KW-1185">Reference proteome</keyword>
<sequence length="93" mass="10938">GQGGFLLAMKGDDGFKRQCNLKLDEERYEKVSQYTALKISLNALSFVDYHHFTKYQQSLRDYVKDFEDDTFVEAYIDANVKMYKKKPRLLGKK</sequence>